<feature type="transmembrane region" description="Helical" evidence="6">
    <location>
        <begin position="60"/>
        <end position="78"/>
    </location>
</feature>
<name>A0A7K1LQD8_9FLAO</name>
<feature type="transmembrane region" description="Helical" evidence="6">
    <location>
        <begin position="363"/>
        <end position="379"/>
    </location>
</feature>
<evidence type="ECO:0000256" key="3">
    <source>
        <dbReference type="ARBA" id="ARBA00022692"/>
    </source>
</evidence>
<feature type="transmembrane region" description="Helical" evidence="6">
    <location>
        <begin position="31"/>
        <end position="48"/>
    </location>
</feature>
<feature type="transmembrane region" description="Helical" evidence="6">
    <location>
        <begin position="391"/>
        <end position="414"/>
    </location>
</feature>
<evidence type="ECO:0000256" key="5">
    <source>
        <dbReference type="ARBA" id="ARBA00023136"/>
    </source>
</evidence>
<dbReference type="OrthoDB" id="9761531at2"/>
<dbReference type="RefSeq" id="WP_156276730.1">
    <property type="nucleotide sequence ID" value="NZ_BAABGI010000001.1"/>
</dbReference>
<dbReference type="PANTHER" id="PTHR30619:SF1">
    <property type="entry name" value="RECOMBINATION PROTEIN 2"/>
    <property type="match status" value="1"/>
</dbReference>
<dbReference type="InterPro" id="IPR052159">
    <property type="entry name" value="Competence_DNA_uptake"/>
</dbReference>
<sequence>MKNLQFIFLRLCMYLVAGMLLAFYTEADIKIVFTGFGIILLLSILAYIRARNQLFPDSLFGITCFLMIFSLGFCTAYFNKPENQTGHYIKYFSQPTDSLMISGIITEELKPTKFSRRFILETRELISPGKSIAITGKVLLNILADSTQNKTTRPGHIILSRWKPEEIKKPLNPFQFNYGKYLKQLKIEREIQIKDSGIKIIGEKDDISTQAWHSRERIISGLKKHNFGADELAVFQALILGQRREISDELYKNYAAAGAIHILAISGLHIGILLLMLNWLLKPLDRSRKTRLLKIILILLLLWSFAFLTGLSASVVRAVCMFSFIAVGMQIKRKTSSLNSIFLSLFFLLLINPYYLFQVGFQLSYLAVLSIIIFQPIIYKLWTTKIQPVDYFWKLTSVSLAAQIGVVPLSLYYFHQFPGMLLLTNLIILPFLGIILGMGILVIILSVLGILPGIMEEIFSIILKGLNVFIEFIAGIESLVFSNIHFSLLQCLSLFLVILSLVILSKKVDFYRISFFLISILIFQLASYYEKWQLPYSESIVFHSSRSSMIGNKIEQSLHIYSRDFLQENLLKDYSRERNIDRIIKKKPEDILELSGKLCLVADTSSNYEIHNFKPEILILTGSPKVNLERLIDQLQPKQIVADGNNFRSYIELWRKTSENTKIPFHHTGEKGAYIIENKN</sequence>
<evidence type="ECO:0000259" key="8">
    <source>
        <dbReference type="Pfam" id="PF13567"/>
    </source>
</evidence>
<feature type="domain" description="DUF4131" evidence="8">
    <location>
        <begin position="31"/>
        <end position="195"/>
    </location>
</feature>
<evidence type="ECO:0000256" key="2">
    <source>
        <dbReference type="ARBA" id="ARBA00022475"/>
    </source>
</evidence>
<gene>
    <name evidence="9" type="ORF">FLP08_10600</name>
</gene>
<evidence type="ECO:0000256" key="6">
    <source>
        <dbReference type="SAM" id="Phobius"/>
    </source>
</evidence>
<feature type="transmembrane region" description="Helical" evidence="6">
    <location>
        <begin position="482"/>
        <end position="503"/>
    </location>
</feature>
<dbReference type="InterPro" id="IPR004477">
    <property type="entry name" value="ComEC_N"/>
</dbReference>
<dbReference type="NCBIfam" id="TIGR00360">
    <property type="entry name" value="ComEC_N-term"/>
    <property type="match status" value="1"/>
</dbReference>
<evidence type="ECO:0000313" key="10">
    <source>
        <dbReference type="Proteomes" id="UP000460416"/>
    </source>
</evidence>
<feature type="transmembrane region" description="Helical" evidence="6">
    <location>
        <begin position="426"/>
        <end position="451"/>
    </location>
</feature>
<keyword evidence="10" id="KW-1185">Reference proteome</keyword>
<feature type="transmembrane region" description="Helical" evidence="6">
    <location>
        <begin position="254"/>
        <end position="280"/>
    </location>
</feature>
<feature type="transmembrane region" description="Helical" evidence="6">
    <location>
        <begin position="292"/>
        <end position="308"/>
    </location>
</feature>
<evidence type="ECO:0000256" key="4">
    <source>
        <dbReference type="ARBA" id="ARBA00022989"/>
    </source>
</evidence>
<reference evidence="9 10" key="1">
    <citation type="submission" date="2019-07" db="EMBL/GenBank/DDBJ databases">
        <title>Gramella aestuarii sp. nov., isolated from a tidal flat, and emended description of Gramella echinicola.</title>
        <authorList>
            <person name="Liu L."/>
        </authorList>
    </citation>
    <scope>NUCLEOTIDE SEQUENCE [LARGE SCALE GENOMIC DNA]</scope>
    <source>
        <strain evidence="9 10">BS12</strain>
    </source>
</reference>
<dbReference type="Pfam" id="PF03772">
    <property type="entry name" value="Competence"/>
    <property type="match status" value="1"/>
</dbReference>
<dbReference type="PANTHER" id="PTHR30619">
    <property type="entry name" value="DNA INTERNALIZATION/COMPETENCE PROTEIN COMEC/REC2"/>
    <property type="match status" value="1"/>
</dbReference>
<dbReference type="GO" id="GO:0005886">
    <property type="term" value="C:plasma membrane"/>
    <property type="evidence" value="ECO:0007669"/>
    <property type="project" value="UniProtKB-SubCell"/>
</dbReference>
<feature type="transmembrane region" description="Helical" evidence="6">
    <location>
        <begin position="338"/>
        <end position="357"/>
    </location>
</feature>
<evidence type="ECO:0000313" key="9">
    <source>
        <dbReference type="EMBL" id="MUP43025.1"/>
    </source>
</evidence>
<dbReference type="Proteomes" id="UP000460416">
    <property type="component" value="Unassembled WGS sequence"/>
</dbReference>
<feature type="transmembrane region" description="Helical" evidence="6">
    <location>
        <begin position="7"/>
        <end position="25"/>
    </location>
</feature>
<comment type="subcellular location">
    <subcellularLocation>
        <location evidence="1">Cell membrane</location>
        <topology evidence="1">Multi-pass membrane protein</topology>
    </subcellularLocation>
</comment>
<protein>
    <submittedName>
        <fullName evidence="9">ComEC family competence protein</fullName>
    </submittedName>
</protein>
<keyword evidence="2" id="KW-1003">Cell membrane</keyword>
<evidence type="ECO:0000256" key="1">
    <source>
        <dbReference type="ARBA" id="ARBA00004651"/>
    </source>
</evidence>
<accession>A0A7K1LQD8</accession>
<keyword evidence="4 6" id="KW-1133">Transmembrane helix</keyword>
<feature type="transmembrane region" description="Helical" evidence="6">
    <location>
        <begin position="510"/>
        <end position="529"/>
    </location>
</feature>
<dbReference type="Pfam" id="PF13567">
    <property type="entry name" value="DUF4131"/>
    <property type="match status" value="1"/>
</dbReference>
<keyword evidence="3 6" id="KW-0812">Transmembrane</keyword>
<feature type="transmembrane region" description="Helical" evidence="6">
    <location>
        <begin position="458"/>
        <end position="476"/>
    </location>
</feature>
<dbReference type="AlphaFoldDB" id="A0A7K1LQD8"/>
<dbReference type="EMBL" id="VJVW01000004">
    <property type="protein sequence ID" value="MUP43025.1"/>
    <property type="molecule type" value="Genomic_DNA"/>
</dbReference>
<organism evidence="9 10">
    <name type="scientific">Christiangramia aestuarii</name>
    <dbReference type="NCBI Taxonomy" id="1028746"/>
    <lineage>
        <taxon>Bacteria</taxon>
        <taxon>Pseudomonadati</taxon>
        <taxon>Bacteroidota</taxon>
        <taxon>Flavobacteriia</taxon>
        <taxon>Flavobacteriales</taxon>
        <taxon>Flavobacteriaceae</taxon>
        <taxon>Christiangramia</taxon>
    </lineage>
</organism>
<evidence type="ECO:0000259" key="7">
    <source>
        <dbReference type="Pfam" id="PF03772"/>
    </source>
</evidence>
<dbReference type="InterPro" id="IPR025405">
    <property type="entry name" value="DUF4131"/>
</dbReference>
<feature type="domain" description="ComEC/Rec2-related protein" evidence="7">
    <location>
        <begin position="238"/>
        <end position="505"/>
    </location>
</feature>
<keyword evidence="5 6" id="KW-0472">Membrane</keyword>
<comment type="caution">
    <text evidence="9">The sequence shown here is derived from an EMBL/GenBank/DDBJ whole genome shotgun (WGS) entry which is preliminary data.</text>
</comment>
<proteinExistence type="predicted"/>